<evidence type="ECO:0000313" key="4">
    <source>
        <dbReference type="Proteomes" id="UP000237819"/>
    </source>
</evidence>
<accession>A0A2S8GLL6</accession>
<feature type="region of interest" description="Disordered" evidence="2">
    <location>
        <begin position="896"/>
        <end position="949"/>
    </location>
</feature>
<evidence type="ECO:0000256" key="2">
    <source>
        <dbReference type="SAM" id="MobiDB-lite"/>
    </source>
</evidence>
<feature type="compositionally biased region" description="Gly residues" evidence="2">
    <location>
        <begin position="604"/>
        <end position="615"/>
    </location>
</feature>
<evidence type="ECO:0000313" key="3">
    <source>
        <dbReference type="EMBL" id="PQO45329.1"/>
    </source>
</evidence>
<dbReference type="EMBL" id="PUHZ01000015">
    <property type="protein sequence ID" value="PQO45329.1"/>
    <property type="molecule type" value="Genomic_DNA"/>
</dbReference>
<proteinExistence type="predicted"/>
<feature type="compositionally biased region" description="Polar residues" evidence="2">
    <location>
        <begin position="1864"/>
        <end position="1873"/>
    </location>
</feature>
<name>A0A2S8GLL6_9BACT</name>
<feature type="compositionally biased region" description="Basic and acidic residues" evidence="2">
    <location>
        <begin position="1094"/>
        <end position="1114"/>
    </location>
</feature>
<reference evidence="3 4" key="1">
    <citation type="submission" date="2018-02" db="EMBL/GenBank/DDBJ databases">
        <title>Comparative genomes isolates from brazilian mangrove.</title>
        <authorList>
            <person name="Araujo J.E."/>
            <person name="Taketani R.G."/>
            <person name="Silva M.C.P."/>
            <person name="Loureco M.V."/>
            <person name="Andreote F.D."/>
        </authorList>
    </citation>
    <scope>NUCLEOTIDE SEQUENCE [LARGE SCALE GENOMIC DNA]</scope>
    <source>
        <strain evidence="3 4">Nap-Phe MGV</strain>
    </source>
</reference>
<feature type="coiled-coil region" evidence="1">
    <location>
        <begin position="1720"/>
        <end position="1747"/>
    </location>
</feature>
<protein>
    <submittedName>
        <fullName evidence="3">Uncharacterized protein</fullName>
    </submittedName>
</protein>
<keyword evidence="1" id="KW-0175">Coiled coil</keyword>
<organism evidence="3 4">
    <name type="scientific">Blastopirellula marina</name>
    <dbReference type="NCBI Taxonomy" id="124"/>
    <lineage>
        <taxon>Bacteria</taxon>
        <taxon>Pseudomonadati</taxon>
        <taxon>Planctomycetota</taxon>
        <taxon>Planctomycetia</taxon>
        <taxon>Pirellulales</taxon>
        <taxon>Pirellulaceae</taxon>
        <taxon>Blastopirellula</taxon>
    </lineage>
</organism>
<comment type="caution">
    <text evidence="3">The sequence shown here is derived from an EMBL/GenBank/DDBJ whole genome shotgun (WGS) entry which is preliminary data.</text>
</comment>
<feature type="region of interest" description="Disordered" evidence="2">
    <location>
        <begin position="1094"/>
        <end position="1166"/>
    </location>
</feature>
<sequence length="1873" mass="207748">MSPAPELTRSPITGAYNGEARPNLNEYHDILSKEALLVALRSARVLDIVDDTFQITFVTYVNELDEPAHRQLEDAIVRVVEKEPGSQVGLARASADGQHMLLTLTPEIHAQYGYTLSEVVKRLQHETRLRNNSPTDSKMEELLGRHVPTAVTHPDTPPNPPTELKWNVEPRFYQQANIPLPDFDNWPTLADPAQLGDIVQQAGTLYIGSPMRDTVASLNRLDFDSRLKLTDEILRAIKNEPKTALRVSPNGREIGVSFNQAQGDAQNLQLREIVTLLTDVSQTRQTKNSVSGPDTWNYPREALMLIQDTDDYRRLDLGQDLTRTMRLAARFRVKNGNKVLEANLEPLDDKACDELSAAVRKAVEHDRYTPDRQNQVRVSTDGRSVRVDFSEKGYAEEGRELITLYGRLYWKANPIDLLTQAGMIRHGAPGNLQSSFPQSDRPESQVYGHLNFGNLRSFTTDQEFDRVLAQANELGISDARLTRLIDIRGLDDQSNVQLNAAVHRVLKEAKKSASMVSEDGKTVHLFLTDRGFRQYAQQLEWVAQRLRGETIARRSPTTKNPAAEFLAQTSPEEETESPALTPTTPPSEENKSNTPPGATEPSGFGSGLPGSGGRFGPDTPPGPSLNDYKPVNENEELAGIIEKAQTLTVRSPDNLLEIAELRRLDNEARKLLTQAILRSIEGDPYPVAMSKISPDGKDLHIAFNQESWNKYGRLLSGVVKRLQMETKLREESQQNLMMEELLGRAASEATAHFPNGMPYKKSSNLLVPVYNDVVLDGKKWKLHASGMQYAPVSKGTKVEAKVDAISQAVADASLLVLVINRDKWDRIVLESPAQGPIDKQARDDFAKLLIEAVESDPDVSGNRFESHPEMLYVFFSEKGYVENGSPLKKAFNERLLESQQRESGRSTQNTPEGSLAQAPMLNDGSKTRQGAKPEAESQPTTAYYPDGTPYNKKTAMASWGYNVVKIDGKPHGLPARPASGFLYKPGSEGKKVEPNTAAVSEALADVSLLAMVINRDKWDQVLLESPFASDRILDQEARDKLAAAIVKAIEQDPGVEGNRLETHPESLYVFFSEKGFMESGVYFNRVVDQLHRDTRNRSEADARRQAEQAAKRAQELLGGSSEQKPQEAESSSSDRGSRGRNTASSVVESTPGWGGSQANPIHYPDGTRRKFMSAAFGQQYQGKGTNYKPVSKGTKVELNAPAIVEALSAFNANMLVLVIDRDQWQYVKSPLVDATAKEEFAQVILHALSQDKEVEGNRLETHPDGLHIFFSENGYEKFGRHFYAVMERLQNDADARTDALNAKRQVEQKLRVEQMLRAVKGEGQDQGKESASYSLQGQDGFPYRLVLKENGVGKVQYQVEPVQEDNGNPLYVGQTFTGLTPFQAKTPGENVKVNTEAIAGALDSTNVLRIVVDQEQWMIVLVSWFADAQTHQQLATALVAAIEKDPSYDGNRVTLYPGMLEIHFSKEGYNQYGQHLGQVASKISETMAQSSIFKAAIRSNELLGAAQKAKSGDKAQAIEVDAKSIVTALKSARMLRIHTDTPERFQRFPLTNLDEQANLVLARYLQKKVEDNPYPQGEQIKLHPDELYVHLSPRDFEEVRQAFPIVLYNLTAEAMERKTGNTYPKMTTPPQTTNPWSQIYPPAYGGSQSSNNYQPRYESPTAAILRAQGFAPVDSSLYQDEARAFQLAGKLRNFQGSDEEKEKLVTELKDTLQKAFDVRLGNQRKQLEEAEAKLKKSRALLDKRQENADTIIQRRLDELTGNQEMQWNVPGTYRPSPAPARGYLPTPANQGWGTGPSPAPVGYPPAYDSSQVPAPTYAPVPAGQPASYVPNFTAPASVVSPSSPSNTMAPKKNPKLTDAAKFVPQQSPPSKKP</sequence>
<gene>
    <name evidence="3" type="ORF">C5Y93_15380</name>
</gene>
<evidence type="ECO:0000256" key="1">
    <source>
        <dbReference type="SAM" id="Coils"/>
    </source>
</evidence>
<dbReference type="Proteomes" id="UP000237819">
    <property type="component" value="Unassembled WGS sequence"/>
</dbReference>
<feature type="compositionally biased region" description="Low complexity" evidence="2">
    <location>
        <begin position="1834"/>
        <end position="1845"/>
    </location>
</feature>
<feature type="region of interest" description="Disordered" evidence="2">
    <location>
        <begin position="1805"/>
        <end position="1873"/>
    </location>
</feature>
<feature type="region of interest" description="Disordered" evidence="2">
    <location>
        <begin position="552"/>
        <end position="630"/>
    </location>
</feature>